<dbReference type="CDD" id="cd02440">
    <property type="entry name" value="AdoMet_MTases"/>
    <property type="match status" value="1"/>
</dbReference>
<dbReference type="SUPFAM" id="SSF53335">
    <property type="entry name" value="S-adenosyl-L-methionine-dependent methyltransferases"/>
    <property type="match status" value="1"/>
</dbReference>
<protein>
    <recommendedName>
        <fullName evidence="3">Methyltransferase domain-containing protein</fullName>
    </recommendedName>
</protein>
<evidence type="ECO:0000313" key="2">
    <source>
        <dbReference type="Proteomes" id="UP000838763"/>
    </source>
</evidence>
<proteinExistence type="predicted"/>
<dbReference type="Gene3D" id="3.40.50.150">
    <property type="entry name" value="Vaccinia Virus protein VP39"/>
    <property type="match status" value="1"/>
</dbReference>
<reference evidence="1" key="1">
    <citation type="submission" date="2022-11" db="EMBL/GenBank/DDBJ databases">
        <authorList>
            <person name="Scott C."/>
            <person name="Bruce N."/>
        </authorList>
    </citation>
    <scope>NUCLEOTIDE SEQUENCE</scope>
</reference>
<dbReference type="Proteomes" id="UP000838763">
    <property type="component" value="Unassembled WGS sequence"/>
</dbReference>
<dbReference type="OrthoDB" id="10027013at2759"/>
<keyword evidence="2" id="KW-1185">Reference proteome</keyword>
<dbReference type="EMBL" id="CALLCH030000015">
    <property type="protein sequence ID" value="CAI4216225.1"/>
    <property type="molecule type" value="Genomic_DNA"/>
</dbReference>
<dbReference type="InterPro" id="IPR029063">
    <property type="entry name" value="SAM-dependent_MTases_sf"/>
</dbReference>
<evidence type="ECO:0008006" key="3">
    <source>
        <dbReference type="Google" id="ProtNLM"/>
    </source>
</evidence>
<organism evidence="1 2">
    <name type="scientific">Parascedosporium putredinis</name>
    <dbReference type="NCBI Taxonomy" id="1442378"/>
    <lineage>
        <taxon>Eukaryota</taxon>
        <taxon>Fungi</taxon>
        <taxon>Dikarya</taxon>
        <taxon>Ascomycota</taxon>
        <taxon>Pezizomycotina</taxon>
        <taxon>Sordariomycetes</taxon>
        <taxon>Hypocreomycetidae</taxon>
        <taxon>Microascales</taxon>
        <taxon>Microascaceae</taxon>
        <taxon>Parascedosporium</taxon>
    </lineage>
</organism>
<comment type="caution">
    <text evidence="1">The sequence shown here is derived from an EMBL/GenBank/DDBJ whole genome shotgun (WGS) entry which is preliminary data.</text>
</comment>
<sequence>MPSPPTIDRAAVTGFHNGALYDAHRPSYPPEVVDALLTELGIAGRQGARVVEVAAGTGKFTVPLAARPEGFEIRAVEPLASMRDQLAAKGISNVEVLEGSATFANVEALAQLKRVVKPGSSLALLWNIEDYNKPASWKATTPWEQKLNELIFSLKLDGQPRFRDERWKDVFLDKTGDNGKVKELFVTPIGEKVFRWTVWLSDEALLLRLRTLSQVAILQGKDKEDFDSKFWDIVKAPEAERNEQGLLPLHGGTAVAWTKRVD</sequence>
<dbReference type="AlphaFoldDB" id="A0A9P1H5A5"/>
<accession>A0A9P1H5A5</accession>
<evidence type="ECO:0000313" key="1">
    <source>
        <dbReference type="EMBL" id="CAI4216225.1"/>
    </source>
</evidence>
<gene>
    <name evidence="1" type="ORF">PPNO1_LOCUS5885</name>
</gene>
<name>A0A9P1H5A5_9PEZI</name>